<name>F2KF13_PSEBN</name>
<dbReference type="Proteomes" id="UP000006692">
    <property type="component" value="Chromosome"/>
</dbReference>
<organism evidence="2 3">
    <name type="scientific">Pseudomonas brassicacearum (strain NFM421)</name>
    <dbReference type="NCBI Taxonomy" id="994484"/>
    <lineage>
        <taxon>Bacteria</taxon>
        <taxon>Pseudomonadati</taxon>
        <taxon>Pseudomonadota</taxon>
        <taxon>Gammaproteobacteria</taxon>
        <taxon>Pseudomonadales</taxon>
        <taxon>Pseudomonadaceae</taxon>
        <taxon>Pseudomonas</taxon>
    </lineage>
</organism>
<reference key="2">
    <citation type="submission" date="2011-03" db="EMBL/GenBank/DDBJ databases">
        <title>Complete Genome Sequence of a beneficial plant roots-associated bacterium Pseudomonas brassicacearum.</title>
        <authorList>
            <person name="Ortet P."/>
            <person name="Barakat M."/>
            <person name="Lalaouna D."/>
            <person name="Fochesato S."/>
            <person name="Barbe V."/>
            <person name="Santaella C."/>
            <person name="Heulin T."/>
            <person name="Achouak W."/>
        </authorList>
    </citation>
    <scope>NUCLEOTIDE SEQUENCE</scope>
    <source>
        <strain>NFM421</strain>
    </source>
</reference>
<evidence type="ECO:0008006" key="4">
    <source>
        <dbReference type="Google" id="ProtNLM"/>
    </source>
</evidence>
<dbReference type="NCBIfam" id="TIGR03759">
    <property type="entry name" value="conj_TIGR03759"/>
    <property type="match status" value="1"/>
</dbReference>
<dbReference type="InterPro" id="IPR022293">
    <property type="entry name" value="Integrating-conj_element"/>
</dbReference>
<dbReference type="KEGG" id="pba:PSEBR_a2003"/>
<accession>F2KF13</accession>
<dbReference type="STRING" id="994484.PSEBR_a2003"/>
<feature type="signal peptide" evidence="1">
    <location>
        <begin position="1"/>
        <end position="20"/>
    </location>
</feature>
<reference evidence="2 3" key="1">
    <citation type="journal article" date="2011" name="J. Bacteriol.">
        <title>Complete genome sequence of a beneficial plant root-associated bacterium, Pseudomonas brassicacearum.</title>
        <authorList>
            <person name="Ortet P."/>
            <person name="Barakat M."/>
            <person name="Lalaouna D."/>
            <person name="Fochesato S."/>
            <person name="Barbe V."/>
            <person name="Vacherie B."/>
            <person name="Santaella C."/>
            <person name="Heulin T."/>
            <person name="Achouak W."/>
        </authorList>
    </citation>
    <scope>NUCLEOTIDE SEQUENCE [LARGE SCALE GENOMIC DNA]</scope>
    <source>
        <strain evidence="2 3">NFM421</strain>
    </source>
</reference>
<dbReference type="AlphaFoldDB" id="F2KF13"/>
<feature type="chain" id="PRO_5003284678" description="Integrating conjugative element protein" evidence="1">
    <location>
        <begin position="21"/>
        <end position="239"/>
    </location>
</feature>
<proteinExistence type="predicted"/>
<keyword evidence="1" id="KW-0732">Signal</keyword>
<protein>
    <recommendedName>
        <fullName evidence="4">Integrating conjugative element protein</fullName>
    </recommendedName>
</protein>
<sequence>MPRLQLMPPLLLLLVSSIDAHEPSAKTSAEVTSSLRPDMVLPMAEAALAQQWGLREEEFDRFRTLMQGPLGTYSPNLDPLSALGIEARTDAERRRYALLQVEAEAARVEKLLAYQRAYDQAWKDRFPAMALVNLPPMSSPATISATMKKAVFVRYDCPECERLVKQLQASGAAFDLYVVDSEQDDKRIRHWVQKVGITPSKIRDSSITINHDNGRWASISAGDDLPAVMHKVDGKWLRQ</sequence>
<dbReference type="RefSeq" id="WP_013692755.1">
    <property type="nucleotide sequence ID" value="NC_015379.1"/>
</dbReference>
<gene>
    <name evidence="2" type="ORF">PSEBR_a2003</name>
</gene>
<dbReference type="HOGENOM" id="CLU_091013_0_0_6"/>
<evidence type="ECO:0000313" key="2">
    <source>
        <dbReference type="EMBL" id="AEA68239.1"/>
    </source>
</evidence>
<evidence type="ECO:0000256" key="1">
    <source>
        <dbReference type="SAM" id="SignalP"/>
    </source>
</evidence>
<dbReference type="EMBL" id="CP002585">
    <property type="protein sequence ID" value="AEA68239.1"/>
    <property type="molecule type" value="Genomic_DNA"/>
</dbReference>
<evidence type="ECO:0000313" key="3">
    <source>
        <dbReference type="Proteomes" id="UP000006692"/>
    </source>
</evidence>